<dbReference type="CDD" id="cd11875">
    <property type="entry name" value="SH3_CD2AP-like_3"/>
    <property type="match status" value="1"/>
</dbReference>
<feature type="region of interest" description="Disordered" evidence="3">
    <location>
        <begin position="326"/>
        <end position="449"/>
    </location>
</feature>
<proteinExistence type="predicted"/>
<dbReference type="AlphaFoldDB" id="A0A2A2KE42"/>
<evidence type="ECO:0000256" key="3">
    <source>
        <dbReference type="SAM" id="MobiDB-lite"/>
    </source>
</evidence>
<feature type="compositionally biased region" description="Low complexity" evidence="3">
    <location>
        <begin position="239"/>
        <end position="259"/>
    </location>
</feature>
<dbReference type="Proteomes" id="UP000218231">
    <property type="component" value="Unassembled WGS sequence"/>
</dbReference>
<feature type="compositionally biased region" description="Low complexity" evidence="3">
    <location>
        <begin position="284"/>
        <end position="299"/>
    </location>
</feature>
<name>A0A2A2KE42_9BILA</name>
<dbReference type="InterPro" id="IPR050384">
    <property type="entry name" value="Endophilin_SH3RF"/>
</dbReference>
<dbReference type="EMBL" id="LIAE01008849">
    <property type="protein sequence ID" value="PAV72089.1"/>
    <property type="molecule type" value="Genomic_DNA"/>
</dbReference>
<feature type="compositionally biased region" description="Low complexity" evidence="3">
    <location>
        <begin position="416"/>
        <end position="432"/>
    </location>
</feature>
<feature type="region of interest" description="Disordered" evidence="3">
    <location>
        <begin position="487"/>
        <end position="519"/>
    </location>
</feature>
<evidence type="ECO:0000313" key="5">
    <source>
        <dbReference type="EMBL" id="PAV72089.1"/>
    </source>
</evidence>
<dbReference type="PANTHER" id="PTHR14167:SF116">
    <property type="entry name" value="CAP, ISOFORM AC"/>
    <property type="match status" value="1"/>
</dbReference>
<feature type="domain" description="SH3" evidence="4">
    <location>
        <begin position="38"/>
        <end position="99"/>
    </location>
</feature>
<dbReference type="OrthoDB" id="10255964at2759"/>
<reference evidence="5 6" key="1">
    <citation type="journal article" date="2017" name="Curr. Biol.">
        <title>Genome architecture and evolution of a unichromosomal asexual nematode.</title>
        <authorList>
            <person name="Fradin H."/>
            <person name="Zegar C."/>
            <person name="Gutwein M."/>
            <person name="Lucas J."/>
            <person name="Kovtun M."/>
            <person name="Corcoran D."/>
            <person name="Baugh L.R."/>
            <person name="Kiontke K."/>
            <person name="Gunsalus K."/>
            <person name="Fitch D.H."/>
            <person name="Piano F."/>
        </authorList>
    </citation>
    <scope>NUCLEOTIDE SEQUENCE [LARGE SCALE GENOMIC DNA]</scope>
    <source>
        <strain evidence="5">PF1309</strain>
    </source>
</reference>
<dbReference type="SUPFAM" id="SSF50044">
    <property type="entry name" value="SH3-domain"/>
    <property type="match status" value="2"/>
</dbReference>
<sequence length="547" mass="57797">MTGNVTVKNLVDRLSKVENFGAGGAQNGNRLHEQKKGKQTQQVVAAFPYQAVQDDELSLQVEDVVEVIEEIEDGWNKGKLLRTGKIGMYPTNFTVPKLSSAAAISKEKQPTKKEEDLPVMRKGVGESGEPKAVDRQPSLILASSASVIVKEETKTKEMAKVKFTYEPQNSDELRLNEVGILINVLSKDCGDPGWYSGELNGRKGVFPDNFVELINVPINTPSGVHVSTLQKLPPSASKPPLTVPVSGPPSGSAPVPVLPTAQPPAVPAKPLKPKVLDTVPPVPSSAANAPPSSSAPAAAPIPSAAAASIPPKSANFAALRENLNKNFKPLNPDQISRSKQDNADIRPSSLTAEPGWSDETANDQLSNLSHVTKDRPRPPNAKRPASMMVLKKKESQENLFASSQMTISEIGTAPYNNSSSSSNGTGTGNVSGQAEKQSHQTHAPVTTSLSTGFTVTASIGAPASNSSPSIITQPKVSVLRPAFGVSAASDSESKQSLSHKPSPPASSISPSGGASHPSSDFVSRAEYNLLLDRIALLEQRLAILEKR</sequence>
<keyword evidence="6" id="KW-1185">Reference proteome</keyword>
<dbReference type="InterPro" id="IPR001452">
    <property type="entry name" value="SH3_domain"/>
</dbReference>
<dbReference type="Pfam" id="PF14604">
    <property type="entry name" value="SH3_9"/>
    <property type="match status" value="1"/>
</dbReference>
<organism evidence="5 6">
    <name type="scientific">Diploscapter pachys</name>
    <dbReference type="NCBI Taxonomy" id="2018661"/>
    <lineage>
        <taxon>Eukaryota</taxon>
        <taxon>Metazoa</taxon>
        <taxon>Ecdysozoa</taxon>
        <taxon>Nematoda</taxon>
        <taxon>Chromadorea</taxon>
        <taxon>Rhabditida</taxon>
        <taxon>Rhabditina</taxon>
        <taxon>Rhabditomorpha</taxon>
        <taxon>Rhabditoidea</taxon>
        <taxon>Rhabditidae</taxon>
        <taxon>Diploscapter</taxon>
    </lineage>
</organism>
<evidence type="ECO:0000313" key="6">
    <source>
        <dbReference type="Proteomes" id="UP000218231"/>
    </source>
</evidence>
<dbReference type="Gene3D" id="2.30.30.40">
    <property type="entry name" value="SH3 Domains"/>
    <property type="match status" value="2"/>
</dbReference>
<evidence type="ECO:0000259" key="4">
    <source>
        <dbReference type="PROSITE" id="PS50002"/>
    </source>
</evidence>
<evidence type="ECO:0000256" key="1">
    <source>
        <dbReference type="ARBA" id="ARBA00022443"/>
    </source>
</evidence>
<dbReference type="STRING" id="2018661.A0A2A2KE42"/>
<keyword evidence="1 2" id="KW-0728">SH3 domain</keyword>
<evidence type="ECO:0000256" key="2">
    <source>
        <dbReference type="PROSITE-ProRule" id="PRU00192"/>
    </source>
</evidence>
<feature type="compositionally biased region" description="Low complexity" evidence="3">
    <location>
        <begin position="505"/>
        <end position="519"/>
    </location>
</feature>
<dbReference type="SMART" id="SM00326">
    <property type="entry name" value="SH3"/>
    <property type="match status" value="2"/>
</dbReference>
<feature type="compositionally biased region" description="Polar residues" evidence="3">
    <location>
        <begin position="397"/>
        <end position="409"/>
    </location>
</feature>
<comment type="caution">
    <text evidence="5">The sequence shown here is derived from an EMBL/GenBank/DDBJ whole genome shotgun (WGS) entry which is preliminary data.</text>
</comment>
<feature type="domain" description="SH3" evidence="4">
    <location>
        <begin position="154"/>
        <end position="216"/>
    </location>
</feature>
<dbReference type="PRINTS" id="PR00452">
    <property type="entry name" value="SH3DOMAIN"/>
</dbReference>
<feature type="compositionally biased region" description="Polar residues" evidence="3">
    <location>
        <begin position="440"/>
        <end position="449"/>
    </location>
</feature>
<dbReference type="PANTHER" id="PTHR14167">
    <property type="entry name" value="SH3 DOMAIN-CONTAINING"/>
    <property type="match status" value="1"/>
</dbReference>
<feature type="region of interest" description="Disordered" evidence="3">
    <location>
        <begin position="229"/>
        <end position="299"/>
    </location>
</feature>
<protein>
    <recommendedName>
        <fullName evidence="4">SH3 domain-containing protein</fullName>
    </recommendedName>
</protein>
<gene>
    <name evidence="5" type="ORF">WR25_20778</name>
</gene>
<dbReference type="Pfam" id="PF00018">
    <property type="entry name" value="SH3_1"/>
    <property type="match status" value="1"/>
</dbReference>
<dbReference type="InterPro" id="IPR036028">
    <property type="entry name" value="SH3-like_dom_sf"/>
</dbReference>
<dbReference type="PROSITE" id="PS50002">
    <property type="entry name" value="SH3"/>
    <property type="match status" value="2"/>
</dbReference>
<accession>A0A2A2KE42</accession>